<evidence type="ECO:0000256" key="2">
    <source>
        <dbReference type="ARBA" id="ARBA00022801"/>
    </source>
</evidence>
<dbReference type="GO" id="GO:0005576">
    <property type="term" value="C:extracellular region"/>
    <property type="evidence" value="ECO:0007669"/>
    <property type="project" value="InterPro"/>
</dbReference>
<evidence type="ECO:0000313" key="4">
    <source>
        <dbReference type="EMBL" id="MBK0393810.1"/>
    </source>
</evidence>
<dbReference type="Pfam" id="PF10503">
    <property type="entry name" value="Esterase_PHB"/>
    <property type="match status" value="1"/>
</dbReference>
<keyword evidence="2" id="KW-0378">Hydrolase</keyword>
<evidence type="ECO:0000256" key="3">
    <source>
        <dbReference type="SAM" id="MobiDB-lite"/>
    </source>
</evidence>
<sequence length="366" mass="38724">MPPNLHHLIREATRLTRVGDLTGATRAIQQALGNGATPANDVIDVEAREVRDLALPGRDAVDSRLRGNDERGGNDGEGANDATARPPTPEAFIAGRFGGPDLLGRDYKLYIPPDAAHQPRPLVLMLHGCTQDPDDFARGTRMNELAREEGAFVLYPAQAQRANAQRCWNWFKHSHQARGRGEVQLLADMVRDVIASHAIDASRVYVAGLSAGGAMAANLVAAFPELFAAVGVHSGLPAGAAQDLQSGLAAMKQGPRNAGTVLAVPAIVFHGDADNVVHPANGDAVIKAASGSDALVATETGTTKGRRFTRRLHADRDGGRVRAEHWVVHGAGHAWSGGSARGSYADAIGPDASAEMLRFFREHARG</sequence>
<proteinExistence type="predicted"/>
<dbReference type="AlphaFoldDB" id="A0A934Q2E7"/>
<dbReference type="Gene3D" id="3.40.50.1820">
    <property type="entry name" value="alpha/beta hydrolase"/>
    <property type="match status" value="1"/>
</dbReference>
<gene>
    <name evidence="4" type="ORF">I8E28_14520</name>
</gene>
<dbReference type="InterPro" id="IPR029058">
    <property type="entry name" value="AB_hydrolase_fold"/>
</dbReference>
<dbReference type="InterPro" id="IPR050955">
    <property type="entry name" value="Plant_Biomass_Hydrol_Est"/>
</dbReference>
<evidence type="ECO:0000256" key="1">
    <source>
        <dbReference type="ARBA" id="ARBA00022729"/>
    </source>
</evidence>
<dbReference type="PANTHER" id="PTHR43037:SF1">
    <property type="entry name" value="BLL1128 PROTEIN"/>
    <property type="match status" value="1"/>
</dbReference>
<comment type="caution">
    <text evidence="4">The sequence shown here is derived from an EMBL/GenBank/DDBJ whole genome shotgun (WGS) entry which is preliminary data.</text>
</comment>
<dbReference type="SUPFAM" id="SSF53474">
    <property type="entry name" value="alpha/beta-Hydrolases"/>
    <property type="match status" value="1"/>
</dbReference>
<evidence type="ECO:0000313" key="5">
    <source>
        <dbReference type="Proteomes" id="UP000617041"/>
    </source>
</evidence>
<dbReference type="NCBIfam" id="TIGR01840">
    <property type="entry name" value="esterase_phb"/>
    <property type="match status" value="1"/>
</dbReference>
<dbReference type="GO" id="GO:0016787">
    <property type="term" value="F:hydrolase activity"/>
    <property type="evidence" value="ECO:0007669"/>
    <property type="project" value="UniProtKB-KW"/>
</dbReference>
<protein>
    <submittedName>
        <fullName evidence="4">PHB depolymerase family esterase</fullName>
    </submittedName>
</protein>
<dbReference type="RefSeq" id="WP_200788755.1">
    <property type="nucleotide sequence ID" value="NZ_JAEDAO010000001.1"/>
</dbReference>
<dbReference type="PANTHER" id="PTHR43037">
    <property type="entry name" value="UNNAMED PRODUCT-RELATED"/>
    <property type="match status" value="1"/>
</dbReference>
<dbReference type="EMBL" id="JAEDAO010000001">
    <property type="protein sequence ID" value="MBK0393810.1"/>
    <property type="molecule type" value="Genomic_DNA"/>
</dbReference>
<name>A0A934Q2E7_9BURK</name>
<keyword evidence="5" id="KW-1185">Reference proteome</keyword>
<feature type="region of interest" description="Disordered" evidence="3">
    <location>
        <begin position="59"/>
        <end position="90"/>
    </location>
</feature>
<dbReference type="Proteomes" id="UP000617041">
    <property type="component" value="Unassembled WGS sequence"/>
</dbReference>
<keyword evidence="1" id="KW-0732">Signal</keyword>
<dbReference type="InterPro" id="IPR010126">
    <property type="entry name" value="Esterase_phb"/>
</dbReference>
<accession>A0A934Q2E7</accession>
<feature type="compositionally biased region" description="Basic and acidic residues" evidence="3">
    <location>
        <begin position="59"/>
        <end position="74"/>
    </location>
</feature>
<organism evidence="4 5">
    <name type="scientific">Ramlibacter algicola</name>
    <dbReference type="NCBI Taxonomy" id="2795217"/>
    <lineage>
        <taxon>Bacteria</taxon>
        <taxon>Pseudomonadati</taxon>
        <taxon>Pseudomonadota</taxon>
        <taxon>Betaproteobacteria</taxon>
        <taxon>Burkholderiales</taxon>
        <taxon>Comamonadaceae</taxon>
        <taxon>Ramlibacter</taxon>
    </lineage>
</organism>
<reference evidence="4" key="1">
    <citation type="submission" date="2020-12" db="EMBL/GenBank/DDBJ databases">
        <title>Ramlibacter sp. nov., isolated from a freshwater alga, Cryptomonas.</title>
        <authorList>
            <person name="Kim H.M."/>
            <person name="Jeon C.O."/>
        </authorList>
    </citation>
    <scope>NUCLEOTIDE SEQUENCE</scope>
    <source>
        <strain evidence="4">CrO1</strain>
    </source>
</reference>